<evidence type="ECO:0000259" key="4">
    <source>
        <dbReference type="PROSITE" id="PS50071"/>
    </source>
</evidence>
<comment type="caution">
    <text evidence="5">The sequence shown here is derived from an EMBL/GenBank/DDBJ whole genome shotgun (WGS) entry which is preliminary data.</text>
</comment>
<keyword evidence="1 2" id="KW-0539">Nucleus</keyword>
<reference evidence="5 6" key="1">
    <citation type="submission" date="2024-05" db="EMBL/GenBank/DDBJ databases">
        <title>A draft genome resource for the thread blight pathogen Marasmius tenuissimus strain MS-2.</title>
        <authorList>
            <person name="Yulfo-Soto G.E."/>
            <person name="Baruah I.K."/>
            <person name="Amoako-Attah I."/>
            <person name="Bukari Y."/>
            <person name="Meinhardt L.W."/>
            <person name="Bailey B.A."/>
            <person name="Cohen S.P."/>
        </authorList>
    </citation>
    <scope>NUCLEOTIDE SEQUENCE [LARGE SCALE GENOMIC DNA]</scope>
    <source>
        <strain evidence="5 6">MS-2</strain>
    </source>
</reference>
<evidence type="ECO:0000256" key="2">
    <source>
        <dbReference type="RuleBase" id="RU000682"/>
    </source>
</evidence>
<evidence type="ECO:0000256" key="3">
    <source>
        <dbReference type="SAM" id="MobiDB-lite"/>
    </source>
</evidence>
<feature type="domain" description="Homeobox" evidence="4">
    <location>
        <begin position="128"/>
        <end position="189"/>
    </location>
</feature>
<dbReference type="Pfam" id="PF00046">
    <property type="entry name" value="Homeodomain"/>
    <property type="match status" value="1"/>
</dbReference>
<evidence type="ECO:0000256" key="1">
    <source>
        <dbReference type="PROSITE-ProRule" id="PRU00108"/>
    </source>
</evidence>
<feature type="DNA-binding region" description="Homeobox" evidence="1">
    <location>
        <begin position="130"/>
        <end position="190"/>
    </location>
</feature>
<dbReference type="EMBL" id="JBBXMP010000002">
    <property type="protein sequence ID" value="KAL0071819.1"/>
    <property type="molecule type" value="Genomic_DNA"/>
</dbReference>
<comment type="subcellular location">
    <subcellularLocation>
        <location evidence="1 2">Nucleus</location>
    </subcellularLocation>
</comment>
<dbReference type="InterPro" id="IPR001356">
    <property type="entry name" value="HD"/>
</dbReference>
<proteinExistence type="predicted"/>
<gene>
    <name evidence="5" type="ORF">AAF712_000741</name>
</gene>
<organism evidence="5 6">
    <name type="scientific">Marasmius tenuissimus</name>
    <dbReference type="NCBI Taxonomy" id="585030"/>
    <lineage>
        <taxon>Eukaryota</taxon>
        <taxon>Fungi</taxon>
        <taxon>Dikarya</taxon>
        <taxon>Basidiomycota</taxon>
        <taxon>Agaricomycotina</taxon>
        <taxon>Agaricomycetes</taxon>
        <taxon>Agaricomycetidae</taxon>
        <taxon>Agaricales</taxon>
        <taxon>Marasmiineae</taxon>
        <taxon>Marasmiaceae</taxon>
        <taxon>Marasmius</taxon>
    </lineage>
</organism>
<feature type="compositionally biased region" description="Basic and acidic residues" evidence="3">
    <location>
        <begin position="110"/>
        <end position="119"/>
    </location>
</feature>
<name>A0ABR3AEG0_9AGAR</name>
<feature type="region of interest" description="Disordered" evidence="3">
    <location>
        <begin position="1"/>
        <end position="119"/>
    </location>
</feature>
<keyword evidence="6" id="KW-1185">Reference proteome</keyword>
<feature type="compositionally biased region" description="Low complexity" evidence="3">
    <location>
        <begin position="64"/>
        <end position="77"/>
    </location>
</feature>
<feature type="compositionally biased region" description="Low complexity" evidence="3">
    <location>
        <begin position="1"/>
        <end position="16"/>
    </location>
</feature>
<accession>A0ABR3AEG0</accession>
<protein>
    <recommendedName>
        <fullName evidence="4">Homeobox domain-containing protein</fullName>
    </recommendedName>
</protein>
<dbReference type="CDD" id="cd00086">
    <property type="entry name" value="homeodomain"/>
    <property type="match status" value="1"/>
</dbReference>
<dbReference type="PROSITE" id="PS50071">
    <property type="entry name" value="HOMEOBOX_2"/>
    <property type="match status" value="1"/>
</dbReference>
<sequence length="249" mass="28277">MFTSPQSPSSSTSSASNNDPLQFLAGVAIDSKSMNPSSRQSSPSCPHSPTRSSKRLSQRRYDCSDSPSSSTTASLDDCSANDSGISYTKTPHDARKACHKSPKPTPSFKRAKEAARPHRQEVINRASKIKTVENSPANPRQLRVLRMVYDEITNYPKEHWMALIAIVIHRSFNQVKHWFSNERQKNKGGEFINWKTDIGEKIRVRPLAVQLSSEWSDELFEAALMVFHFRLMRLIRWEEENDSSSHLSR</sequence>
<evidence type="ECO:0000313" key="5">
    <source>
        <dbReference type="EMBL" id="KAL0071819.1"/>
    </source>
</evidence>
<keyword evidence="1 2" id="KW-0371">Homeobox</keyword>
<dbReference type="SUPFAM" id="SSF46689">
    <property type="entry name" value="Homeodomain-like"/>
    <property type="match status" value="1"/>
</dbReference>
<keyword evidence="1 2" id="KW-0238">DNA-binding</keyword>
<feature type="compositionally biased region" description="Polar residues" evidence="3">
    <location>
        <begin position="80"/>
        <end position="89"/>
    </location>
</feature>
<feature type="compositionally biased region" description="Low complexity" evidence="3">
    <location>
        <begin position="31"/>
        <end position="49"/>
    </location>
</feature>
<dbReference type="InterPro" id="IPR009057">
    <property type="entry name" value="Homeodomain-like_sf"/>
</dbReference>
<dbReference type="Gene3D" id="1.10.10.60">
    <property type="entry name" value="Homeodomain-like"/>
    <property type="match status" value="1"/>
</dbReference>
<dbReference type="Proteomes" id="UP001437256">
    <property type="component" value="Unassembled WGS sequence"/>
</dbReference>
<evidence type="ECO:0000313" key="6">
    <source>
        <dbReference type="Proteomes" id="UP001437256"/>
    </source>
</evidence>